<sequence length="153" mass="16412">MEPDVDPTSESGALDPGDVEFDHEELRVFWDLARYHAKLNAAPTYFGPTTLESVPPPAWAFGESAEESDAFVEHVLDDELGSTTATVADYGDELPETGVLSILCDGSGAPRALVEVSDVAISGDEVVESFKVVYQPRTLVGWPCGRVLAWPSG</sequence>
<gene>
    <name evidence="1" type="ORF">SAMN04489844_3957</name>
</gene>
<dbReference type="RefSeq" id="WP_090971339.1">
    <property type="nucleotide sequence ID" value="NZ_FNRT01000002.1"/>
</dbReference>
<dbReference type="OrthoDB" id="9807542at2"/>
<evidence type="ECO:0000313" key="1">
    <source>
        <dbReference type="EMBL" id="SED22534.1"/>
    </source>
</evidence>
<keyword evidence="2" id="KW-1185">Reference proteome</keyword>
<dbReference type="EMBL" id="FNRT01000002">
    <property type="protein sequence ID" value="SED22534.1"/>
    <property type="molecule type" value="Genomic_DNA"/>
</dbReference>
<reference evidence="2" key="1">
    <citation type="submission" date="2016-10" db="EMBL/GenBank/DDBJ databases">
        <authorList>
            <person name="Varghese N."/>
            <person name="Submissions S."/>
        </authorList>
    </citation>
    <scope>NUCLEOTIDE SEQUENCE [LARGE SCALE GENOMIC DNA]</scope>
    <source>
        <strain evidence="2">DSM 22017</strain>
    </source>
</reference>
<dbReference type="Proteomes" id="UP000198742">
    <property type="component" value="Unassembled WGS sequence"/>
</dbReference>
<proteinExistence type="predicted"/>
<dbReference type="SUPFAM" id="SSF88697">
    <property type="entry name" value="PUA domain-like"/>
    <property type="match status" value="1"/>
</dbReference>
<dbReference type="STRING" id="402596.SAMN04489844_3957"/>
<name>A0A1H4YZA9_9ACTN</name>
<protein>
    <submittedName>
        <fullName evidence="1">Uncharacterized protein</fullName>
    </submittedName>
</protein>
<accession>A0A1H4YZA9</accession>
<dbReference type="Gene3D" id="3.10.400.10">
    <property type="entry name" value="Sulfate adenylyltransferase"/>
    <property type="match status" value="1"/>
</dbReference>
<dbReference type="AlphaFoldDB" id="A0A1H4YZA9"/>
<organism evidence="1 2">
    <name type="scientific">Nocardioides exalbidus</name>
    <dbReference type="NCBI Taxonomy" id="402596"/>
    <lineage>
        <taxon>Bacteria</taxon>
        <taxon>Bacillati</taxon>
        <taxon>Actinomycetota</taxon>
        <taxon>Actinomycetes</taxon>
        <taxon>Propionibacteriales</taxon>
        <taxon>Nocardioidaceae</taxon>
        <taxon>Nocardioides</taxon>
    </lineage>
</organism>
<dbReference type="InterPro" id="IPR015947">
    <property type="entry name" value="PUA-like_sf"/>
</dbReference>
<evidence type="ECO:0000313" key="2">
    <source>
        <dbReference type="Proteomes" id="UP000198742"/>
    </source>
</evidence>